<dbReference type="NCBIfam" id="NF041065">
    <property type="entry name" value="DpdH"/>
    <property type="match status" value="1"/>
</dbReference>
<evidence type="ECO:0000313" key="2">
    <source>
        <dbReference type="Proteomes" id="UP001058271"/>
    </source>
</evidence>
<keyword evidence="2" id="KW-1185">Reference proteome</keyword>
<protein>
    <recommendedName>
        <fullName evidence="3">AAA+ ATPase domain-containing protein</fullName>
    </recommendedName>
</protein>
<dbReference type="RefSeq" id="WP_260725730.1">
    <property type="nucleotide sequence ID" value="NZ_BAAABS010000084.1"/>
</dbReference>
<organism evidence="1 2">
    <name type="scientific">Dactylosporangium roseum</name>
    <dbReference type="NCBI Taxonomy" id="47989"/>
    <lineage>
        <taxon>Bacteria</taxon>
        <taxon>Bacillati</taxon>
        <taxon>Actinomycetota</taxon>
        <taxon>Actinomycetes</taxon>
        <taxon>Micromonosporales</taxon>
        <taxon>Micromonosporaceae</taxon>
        <taxon>Dactylosporangium</taxon>
    </lineage>
</organism>
<evidence type="ECO:0000313" key="1">
    <source>
        <dbReference type="EMBL" id="UWZ36399.1"/>
    </source>
</evidence>
<reference evidence="1" key="1">
    <citation type="submission" date="2021-04" db="EMBL/GenBank/DDBJ databases">
        <title>Biosynthetic gene clusters of Dactylosporangioum roseum.</title>
        <authorList>
            <person name="Hartkoorn R.C."/>
            <person name="Beaudoing E."/>
            <person name="Hot D."/>
            <person name="Moureu S."/>
        </authorList>
    </citation>
    <scope>NUCLEOTIDE SEQUENCE</scope>
    <source>
        <strain evidence="1">NRRL B-16295</strain>
    </source>
</reference>
<sequence length="1041" mass="113956">MTDTFAGYVCWTRASVDDTINTEAVHAERAVFLATHRPLAIIRRAWGSTVQGEQVDEETVLDDFIHRPPTGGVVLMPIRGESGTGKSHLVRWVKENLPPDAPDQRVIYLRKTDTNLAAVVNALLIDLDGPPFDDIRSRVSRNIGQYDPEQLPHELLDRLALAVQFSTPAEQPRDRLQAGMHKMLTSERGLPTLLRDYAYRRHLLHPDGVIVRFATELLRGRSSDEAERPAAFTSDDLKADIGSAALGPVANDCLRQLLASEPLLEEAARLLTEHLGSAVLRLTELDGGRLAAAMIDIRRAVHARGQEIILLIEDFALIQGIQRDLLDAISETGVREGRQEVATIRTLMAVTGGYFDSLPETLKTRAAASVPYVYDLDVPLGEGPVGVSDKQLVDFTARYLNAARLGRAALVHAHSGGGGDSGWIPNACKLCAYRPQCHDAFGVSSDGFGLYPYNESAIRQTVRVTAARNDDTFNPRNVLSRVVRVVLDNYDVALREGRFPPPAFHADFPSSRLDRMLPPEVEARLLRLDPADHQRRVDVLNFWGGAPTAVVNLDPVLHQAMGLPLLAASAVEAVQVESEPVAAPGVRIEPTPPSALQMKLAEVDAWHGRGELLPQDLANNLRSWLRDAVIARVLWNDLGLPTPTQAIRKAVLGDPRGNAVVIDGAFGEKGTRATFRATIVLNKGPVTATLLKAVLERIERGHWNFPGGPAQQRLLFRRLDEWSASMVDAMREHLGLHLPATVTAAIEASLLGARLLDIEGSRTLNREDLLTALFAPGPTAQTTGATHRDAGSRTPEWTKLAAHHLTVRTALVTQLRQAVGAAQGDGGEQLIDAALLLPAIDTLVSDWRPKSDPDGLPEWVAQAYTPLRRGLDPAVHAQYAHLHELTNEYRLLTGDADPEILLKELDGAIGTLALIAPRAGGRSPEEWLEDCRQARRYPWKKWQRLAADFPAGGAADGAPAKVTPTGEDEFLQRLRVTAPDRGEQFFATLSFLRQCGRWLEDALRRAEHERGLQPTDSLPELSDVLAEASRVLGALQETPDE</sequence>
<accession>A0ABY5Z302</accession>
<dbReference type="EMBL" id="CP073721">
    <property type="protein sequence ID" value="UWZ36399.1"/>
    <property type="molecule type" value="Genomic_DNA"/>
</dbReference>
<dbReference type="Proteomes" id="UP001058271">
    <property type="component" value="Chromosome"/>
</dbReference>
<name>A0ABY5Z302_9ACTN</name>
<proteinExistence type="predicted"/>
<gene>
    <name evidence="1" type="ORF">Drose_36110</name>
</gene>
<evidence type="ECO:0008006" key="3">
    <source>
        <dbReference type="Google" id="ProtNLM"/>
    </source>
</evidence>